<name>A0ABT0PDY8_9GAMM</name>
<keyword evidence="2" id="KW-0418">Kinase</keyword>
<dbReference type="Pfam" id="PF02733">
    <property type="entry name" value="Dak1"/>
    <property type="match status" value="1"/>
</dbReference>
<dbReference type="PROSITE" id="PS51481">
    <property type="entry name" value="DHAK"/>
    <property type="match status" value="1"/>
</dbReference>
<gene>
    <name evidence="2" type="ORF">M3P05_04785</name>
</gene>
<evidence type="ECO:0000259" key="1">
    <source>
        <dbReference type="PROSITE" id="PS51481"/>
    </source>
</evidence>
<keyword evidence="2" id="KW-0808">Transferase</keyword>
<keyword evidence="3" id="KW-1185">Reference proteome</keyword>
<sequence length="333" mass="35568">MTMKKLINNPENLTVELLEGMALGFPEKVKIVSEKIVCRANPKPENKVRIVTLGGAGHEPALSGFVGEGMLDFSVVGDIFAAPGAPKVFEALKMANCDAGVLFIVLNHEGDVMSANMAMEMAKREGLNVKMLLTHEDISAGLDAEVKDRRGLVGCVPVYKIAGAAAEAGLSLDEVYEVAERMHSNMATLAAALKTATHPQSGLEIAELADDEMEIGMGQHGEGGGGRCKILTANEAAEIMLDNLCKAIHVEAGDELMLLLNGVGATTLMELFLVNRACHVALRERGATVACSAIDEYLTVQEMAGFQMCLARVDAQMKALWKAPSNAPYWVTR</sequence>
<dbReference type="GO" id="GO:0016301">
    <property type="term" value="F:kinase activity"/>
    <property type="evidence" value="ECO:0007669"/>
    <property type="project" value="UniProtKB-KW"/>
</dbReference>
<dbReference type="SUPFAM" id="SSF82549">
    <property type="entry name" value="DAK1/DegV-like"/>
    <property type="match status" value="1"/>
</dbReference>
<feature type="domain" description="DhaK" evidence="1">
    <location>
        <begin position="9"/>
        <end position="330"/>
    </location>
</feature>
<protein>
    <submittedName>
        <fullName evidence="2">Dihydroxyacetone kinase subunit DhaK</fullName>
    </submittedName>
</protein>
<comment type="caution">
    <text evidence="2">The sequence shown here is derived from an EMBL/GenBank/DDBJ whole genome shotgun (WGS) entry which is preliminary data.</text>
</comment>
<evidence type="ECO:0000313" key="2">
    <source>
        <dbReference type="EMBL" id="MCL6269261.1"/>
    </source>
</evidence>
<reference evidence="2 3" key="1">
    <citation type="submission" date="2022-05" db="EMBL/GenBank/DDBJ databases">
        <authorList>
            <person name="Park J.-S."/>
        </authorList>
    </citation>
    <scope>NUCLEOTIDE SEQUENCE [LARGE SCALE GENOMIC DNA]</scope>
    <source>
        <strain evidence="2 3">2012CJ34-2</strain>
    </source>
</reference>
<evidence type="ECO:0000313" key="3">
    <source>
        <dbReference type="Proteomes" id="UP001203338"/>
    </source>
</evidence>
<proteinExistence type="predicted"/>
<dbReference type="InterPro" id="IPR004006">
    <property type="entry name" value="DhaK_dom"/>
</dbReference>
<dbReference type="PANTHER" id="PTHR28629">
    <property type="entry name" value="TRIOKINASE/FMN CYCLASE"/>
    <property type="match status" value="1"/>
</dbReference>
<dbReference type="EMBL" id="JAMFLX010000004">
    <property type="protein sequence ID" value="MCL6269261.1"/>
    <property type="molecule type" value="Genomic_DNA"/>
</dbReference>
<organism evidence="2 3">
    <name type="scientific">Parendozoicomonas callyspongiae</name>
    <dbReference type="NCBI Taxonomy" id="2942213"/>
    <lineage>
        <taxon>Bacteria</taxon>
        <taxon>Pseudomonadati</taxon>
        <taxon>Pseudomonadota</taxon>
        <taxon>Gammaproteobacteria</taxon>
        <taxon>Oceanospirillales</taxon>
        <taxon>Endozoicomonadaceae</taxon>
        <taxon>Parendozoicomonas</taxon>
    </lineage>
</organism>
<dbReference type="PANTHER" id="PTHR28629:SF4">
    <property type="entry name" value="TRIOKINASE_FMN CYCLASE"/>
    <property type="match status" value="1"/>
</dbReference>
<dbReference type="Gene3D" id="3.30.1180.20">
    <property type="entry name" value="Dihydroxyacetone kinase, domain 2"/>
    <property type="match status" value="1"/>
</dbReference>
<dbReference type="RefSeq" id="WP_249698226.1">
    <property type="nucleotide sequence ID" value="NZ_JAMFLX010000004.1"/>
</dbReference>
<dbReference type="InterPro" id="IPR050861">
    <property type="entry name" value="Dihydroxyacetone_Kinase"/>
</dbReference>
<dbReference type="Proteomes" id="UP001203338">
    <property type="component" value="Unassembled WGS sequence"/>
</dbReference>
<accession>A0ABT0PDY8</accession>
<dbReference type="Gene3D" id="3.40.50.10440">
    <property type="entry name" value="Dihydroxyacetone kinase, domain 1"/>
    <property type="match status" value="1"/>
</dbReference>